<feature type="coiled-coil region" evidence="1">
    <location>
        <begin position="126"/>
        <end position="240"/>
    </location>
</feature>
<dbReference type="EMBL" id="MK279506">
    <property type="protein sequence ID" value="AZT88664.1"/>
    <property type="molecule type" value="Genomic_RNA"/>
</dbReference>
<feature type="compositionally biased region" description="Basic residues" evidence="2">
    <location>
        <begin position="1"/>
        <end position="12"/>
    </location>
</feature>
<protein>
    <submittedName>
        <fullName evidence="3">Uncharacterized protein</fullName>
    </submittedName>
</protein>
<evidence type="ECO:0000256" key="1">
    <source>
        <dbReference type="SAM" id="Coils"/>
    </source>
</evidence>
<reference evidence="3" key="1">
    <citation type="journal article" date="2019" name="PLoS ONE">
        <title>Hiding in plain sight: New virus genomes discovered via a systematic analysis of fungal public transcriptomes.</title>
        <authorList>
            <person name="Gilbert K.B."/>
            <person name="Holcomb E.E."/>
            <person name="Allscheid R.L."/>
            <person name="Carrington J.C."/>
        </authorList>
    </citation>
    <scope>NUCLEOTIDE SEQUENCE</scope>
    <source>
        <strain evidence="3">ZtFv1IPO323</strain>
    </source>
</reference>
<proteinExistence type="predicted"/>
<gene>
    <name evidence="3" type="ORF">ZtFV1_gp2</name>
</gene>
<evidence type="ECO:0000256" key="2">
    <source>
        <dbReference type="SAM" id="MobiDB-lite"/>
    </source>
</evidence>
<keyword evidence="1" id="KW-0175">Coiled coil</keyword>
<keyword evidence="4" id="KW-1185">Reference proteome</keyword>
<evidence type="ECO:0000313" key="3">
    <source>
        <dbReference type="EMBL" id="AZT88664.1"/>
    </source>
</evidence>
<feature type="region of interest" description="Disordered" evidence="2">
    <location>
        <begin position="1"/>
        <end position="21"/>
    </location>
</feature>
<dbReference type="Proteomes" id="UP000831557">
    <property type="component" value="Segment"/>
</dbReference>
<organism evidence="3 4">
    <name type="scientific">Zymoseptoria tritici fusarivirus 1</name>
    <dbReference type="NCBI Taxonomy" id="2501222"/>
    <lineage>
        <taxon>Viruses</taxon>
        <taxon>Riboviria</taxon>
        <taxon>Orthornavirae</taxon>
        <taxon>Pisuviricota</taxon>
        <taxon>Duplopiviricetes</taxon>
        <taxon>Durnavirales</taxon>
        <taxon>Fusariviridae</taxon>
        <taxon>Alphafusarivirus</taxon>
        <taxon>Alphafusarivirus zymoseptoriae</taxon>
    </lineage>
</organism>
<evidence type="ECO:0000313" key="4">
    <source>
        <dbReference type="Proteomes" id="UP000831557"/>
    </source>
</evidence>
<sequence length="499" mass="55990">MVHHGCQRRHIRSREDFIPPQGTPAVQLVHLKKASRAETPRGRVMSKQPNTSLQTVSEAFASMKRHPVSMAGVNGYFLDKKEVTQLCEEVECLLESGDCPEVNELLDLRVKLEDSLKTCCMWEGRLSASETECARMRTELDETKEALSVATGKKEKYLADIRTESDQLRAELKAAKEAKNTLRKTLKESTDAKFDPDVAKKLGEEEQCVKDHIAATTKKLEEVNRQKATLDKAVNEANRSVKERQAALTEKSAAVAAIKSAFAAAESDLPPPPAVVVNSTAVRNLLGDKGLKWVQKASDAVHTDARDRAYKLMLAFKGASKDRTLKGFFDLLELVYQWVKTRAYNVRLQIIPWLDELSADLAAGALKHLSHYRKQLEEIVGKLVKAAQKGSAQVARSAEVAWNTTRSTTTSFFDEVWAWTQVIYLRTMKRPAKRFGKWIASTYSSLKSWFFPKVENLLPQEGEIIFDAGDFSIDAKLRKSGTVEDEEELTLRHPDPMPD</sequence>
<name>A0AAD1EKU0_9VIRU</name>
<accession>A0AAD1EKU0</accession>